<sequence length="456" mass="52964">MQENQINTVDEFKDHLQYNVLSFLRAFTNLNFGKLETDLAVFEENENKKNERKIDEDDEIINNIIDDEDCQCENLCCAKLRQKLNHLSEKVDTMEIWIKNEMKKIDNPLVINNSMKNGDFLLEDKWLVKGEFLHIAARDSGNSDLANLLDSVFGRKILQKYKSIKDLPNELKKAIDLLIGMNIFKISPPDIFHDFLEGVLPDVVQVIAQKSGIRKKNLISRIKQIKWVNGPVSVINQLEICGNAVQKLEFFFRLIEIYPEWLNNPPNIFPLYEVVRKTVFKICSPSSIYDYSLFRSEVEKFVEMMKINEIKRAKAHFISHYPSLVGFYGGSLVSYSSRRFERKNKEVKSLILHSRNFKDVAYSLSWLHQAKRITVKKTAPESWPLNRNIVRAIVQGESEEAISFIKAKELKTVDDKILVLGDKFDTTITNLYFVEIMWRSQPSDLALETNSLQSNR</sequence>
<evidence type="ECO:0000313" key="1">
    <source>
        <dbReference type="EMBL" id="KAH7642865.1"/>
    </source>
</evidence>
<protein>
    <submittedName>
        <fullName evidence="1">Uncharacterized protein</fullName>
    </submittedName>
</protein>
<dbReference type="AlphaFoldDB" id="A0A9D4SIX0"/>
<reference evidence="1" key="1">
    <citation type="submission" date="2020-06" db="EMBL/GenBank/DDBJ databases">
        <authorList>
            <person name="Ji K."/>
            <person name="Li J."/>
        </authorList>
    </citation>
    <scope>NUCLEOTIDE SEQUENCE</scope>
    <source>
        <strain evidence="1">JKM2019</strain>
        <tissue evidence="1">Whole body</tissue>
    </source>
</reference>
<accession>A0A9D4SIX0</accession>
<organism evidence="1">
    <name type="scientific">Dermatophagoides farinae</name>
    <name type="common">American house dust mite</name>
    <dbReference type="NCBI Taxonomy" id="6954"/>
    <lineage>
        <taxon>Eukaryota</taxon>
        <taxon>Metazoa</taxon>
        <taxon>Ecdysozoa</taxon>
        <taxon>Arthropoda</taxon>
        <taxon>Chelicerata</taxon>
        <taxon>Arachnida</taxon>
        <taxon>Acari</taxon>
        <taxon>Acariformes</taxon>
        <taxon>Sarcoptiformes</taxon>
        <taxon>Astigmata</taxon>
        <taxon>Psoroptidia</taxon>
        <taxon>Analgoidea</taxon>
        <taxon>Pyroglyphidae</taxon>
        <taxon>Dermatophagoidinae</taxon>
        <taxon>Dermatophagoides</taxon>
    </lineage>
</organism>
<dbReference type="EMBL" id="SDOV01000003">
    <property type="protein sequence ID" value="KAH7642865.1"/>
    <property type="molecule type" value="Genomic_DNA"/>
</dbReference>
<gene>
    <name evidence="1" type="ORF">HUG17_9556</name>
</gene>
<reference evidence="1" key="2">
    <citation type="journal article" date="2021" name="World Allergy Organ. J.">
        <title>Chromosome-level assembly of Dermatophagoides farinae genome and transcriptome reveals two novel allergens Der f 37 and Der f 39.</title>
        <authorList>
            <person name="Chen J."/>
            <person name="Cai Z."/>
            <person name="Fan D."/>
            <person name="Hu J."/>
            <person name="Hou Y."/>
            <person name="He Y."/>
            <person name="Zhang Z."/>
            <person name="Zhao Z."/>
            <person name="Gao P."/>
            <person name="Hu W."/>
            <person name="Sun J."/>
            <person name="Li J."/>
            <person name="Ji K."/>
        </authorList>
    </citation>
    <scope>NUCLEOTIDE SEQUENCE</scope>
    <source>
        <strain evidence="1">JKM2019</strain>
    </source>
</reference>
<dbReference type="Proteomes" id="UP000828236">
    <property type="component" value="Unassembled WGS sequence"/>
</dbReference>
<name>A0A9D4SIX0_DERFA</name>
<comment type="caution">
    <text evidence="1">The sequence shown here is derived from an EMBL/GenBank/DDBJ whole genome shotgun (WGS) entry which is preliminary data.</text>
</comment>
<proteinExistence type="predicted"/>